<organism evidence="2 3">
    <name type="scientific">Alginatibacterium sediminis</name>
    <dbReference type="NCBI Taxonomy" id="2164068"/>
    <lineage>
        <taxon>Bacteria</taxon>
        <taxon>Pseudomonadati</taxon>
        <taxon>Pseudomonadota</taxon>
        <taxon>Gammaproteobacteria</taxon>
        <taxon>Alteromonadales</taxon>
        <taxon>Alteromonadaceae</taxon>
        <taxon>Alginatibacterium</taxon>
    </lineage>
</organism>
<evidence type="ECO:0000259" key="1">
    <source>
        <dbReference type="Pfam" id="PF22016"/>
    </source>
</evidence>
<feature type="domain" description="DUF6933" evidence="1">
    <location>
        <begin position="12"/>
        <end position="82"/>
    </location>
</feature>
<evidence type="ECO:0000313" key="2">
    <source>
        <dbReference type="EMBL" id="RKF15557.1"/>
    </source>
</evidence>
<keyword evidence="3" id="KW-1185">Reference proteome</keyword>
<evidence type="ECO:0000313" key="3">
    <source>
        <dbReference type="Proteomes" id="UP000286482"/>
    </source>
</evidence>
<dbReference type="Proteomes" id="UP000286482">
    <property type="component" value="Unassembled WGS sequence"/>
</dbReference>
<dbReference type="Pfam" id="PF22016">
    <property type="entry name" value="DUF6933"/>
    <property type="match status" value="1"/>
</dbReference>
<gene>
    <name evidence="2" type="ORF">DBZ36_14305</name>
</gene>
<sequence length="199" mass="23084">MTENWQAMIELQIADKLQSLLPSIAINSATLFGHWQWQIHRFDFEGQDCVLCLEQNSSYSMLFFDLSADDYANFQQVWQYRLLAEAISIADLSELQSSELQSQLMEQCSNVWLTQRSFADGCNSLIDAQAVLEVKYLLKKLLETDECLAQTAAQEFDWGVRINRARRQHQQSPYELFKSYCHNLCKFEAMGLLLPKTLH</sequence>
<dbReference type="InterPro" id="IPR053864">
    <property type="entry name" value="DUF6933"/>
</dbReference>
<dbReference type="OrthoDB" id="6384945at2"/>
<reference evidence="2 3" key="1">
    <citation type="submission" date="2018-09" db="EMBL/GenBank/DDBJ databases">
        <authorList>
            <person name="Wang Z."/>
        </authorList>
    </citation>
    <scope>NUCLEOTIDE SEQUENCE [LARGE SCALE GENOMIC DNA]</scope>
    <source>
        <strain evidence="2 3">ALS 81</strain>
    </source>
</reference>
<dbReference type="AlphaFoldDB" id="A0A420E880"/>
<dbReference type="RefSeq" id="WP_120355643.1">
    <property type="nucleotide sequence ID" value="NZ_RAQO01000008.1"/>
</dbReference>
<name>A0A420E880_9ALTE</name>
<dbReference type="EMBL" id="RAQO01000008">
    <property type="protein sequence ID" value="RKF15557.1"/>
    <property type="molecule type" value="Genomic_DNA"/>
</dbReference>
<protein>
    <recommendedName>
        <fullName evidence="1">DUF6933 domain-containing protein</fullName>
    </recommendedName>
</protein>
<proteinExistence type="predicted"/>
<comment type="caution">
    <text evidence="2">The sequence shown here is derived from an EMBL/GenBank/DDBJ whole genome shotgun (WGS) entry which is preliminary data.</text>
</comment>
<accession>A0A420E880</accession>